<reference evidence="1 2" key="1">
    <citation type="submission" date="2021-01" db="EMBL/GenBank/DDBJ databases">
        <title>Chromosome-level genome assembly of a human fungal pathogen reveals clustering of transcriptionally co-regulated genes.</title>
        <authorList>
            <person name="Voorhies M."/>
            <person name="Cohen S."/>
            <person name="Shea T.P."/>
            <person name="Petrus S."/>
            <person name="Munoz J.F."/>
            <person name="Poplawski S."/>
            <person name="Goldman W.E."/>
            <person name="Michael T."/>
            <person name="Cuomo C.A."/>
            <person name="Sil A."/>
            <person name="Beyhan S."/>
        </authorList>
    </citation>
    <scope>NUCLEOTIDE SEQUENCE [LARGE SCALE GENOMIC DNA]</scope>
    <source>
        <strain evidence="1 2">G184AR</strain>
    </source>
</reference>
<dbReference type="VEuPathDB" id="FungiDB:I7I52_09168"/>
<comment type="caution">
    <text evidence="1">The sequence shown here is derived from an EMBL/GenBank/DDBJ whole genome shotgun (WGS) entry which is preliminary data.</text>
</comment>
<evidence type="ECO:0000313" key="1">
    <source>
        <dbReference type="EMBL" id="KAG5299006.1"/>
    </source>
</evidence>
<dbReference type="AlphaFoldDB" id="A0A8H7YXQ7"/>
<sequence>MKTCFSRALGQGRALTTNAMLVVKPPNPIPPTVLAKSSNASRLCLGAILHSTRRLLTLAVPLVTSRLPIAIGCGVAVA</sequence>
<evidence type="ECO:0000313" key="2">
    <source>
        <dbReference type="Proteomes" id="UP000670092"/>
    </source>
</evidence>
<dbReference type="Proteomes" id="UP000670092">
    <property type="component" value="Unassembled WGS sequence"/>
</dbReference>
<proteinExistence type="predicted"/>
<gene>
    <name evidence="1" type="ORF">I7I52_09168</name>
</gene>
<organism evidence="1 2">
    <name type="scientific">Ajellomyces capsulatus</name>
    <name type="common">Darling's disease fungus</name>
    <name type="synonym">Histoplasma capsulatum</name>
    <dbReference type="NCBI Taxonomy" id="5037"/>
    <lineage>
        <taxon>Eukaryota</taxon>
        <taxon>Fungi</taxon>
        <taxon>Dikarya</taxon>
        <taxon>Ascomycota</taxon>
        <taxon>Pezizomycotina</taxon>
        <taxon>Eurotiomycetes</taxon>
        <taxon>Eurotiomycetidae</taxon>
        <taxon>Onygenales</taxon>
        <taxon>Ajellomycetaceae</taxon>
        <taxon>Histoplasma</taxon>
    </lineage>
</organism>
<protein>
    <submittedName>
        <fullName evidence="1">Uncharacterized protein</fullName>
    </submittedName>
</protein>
<accession>A0A8H7YXQ7</accession>
<name>A0A8H7YXQ7_AJECA</name>
<dbReference type="EMBL" id="JAEVHI010000002">
    <property type="protein sequence ID" value="KAG5299006.1"/>
    <property type="molecule type" value="Genomic_DNA"/>
</dbReference>